<gene>
    <name evidence="2" type="ORF">UFOPK3937_01212</name>
</gene>
<reference evidence="2" key="1">
    <citation type="submission" date="2020-05" db="EMBL/GenBank/DDBJ databases">
        <authorList>
            <person name="Chiriac C."/>
            <person name="Salcher M."/>
            <person name="Ghai R."/>
            <person name="Kavagutti S V."/>
        </authorList>
    </citation>
    <scope>NUCLEOTIDE SEQUENCE</scope>
</reference>
<protein>
    <submittedName>
        <fullName evidence="2">Unannotated protein</fullName>
    </submittedName>
</protein>
<dbReference type="AlphaFoldDB" id="A0A6J7NFS9"/>
<organism evidence="2">
    <name type="scientific">freshwater metagenome</name>
    <dbReference type="NCBI Taxonomy" id="449393"/>
    <lineage>
        <taxon>unclassified sequences</taxon>
        <taxon>metagenomes</taxon>
        <taxon>ecological metagenomes</taxon>
    </lineage>
</organism>
<proteinExistence type="predicted"/>
<sequence>MANNPFRKPYVFSKKWAIWDAIIIPFGIYANLKPTGETFGSFVTNAITIIWTFVIIPWVIMRVWRAKRGRTPQGKYYEMSDSAISHAILELPSGKKPRTTTQLTLDNGVLVISGASVNLAEIKSARIGDPRSRLKIPFKVMTWSALLGSLYFIMQPFILILYLDYVPAIAASFPNYSPASRERDYEILHTHAPFSVFVHSQALLVPALKAVGVVAVLQLILRVLKFQLAFVIETTTGKVFFVPFRIPRNPFKNRKLNISLKKFIKKVKIAMKSARQNQKSES</sequence>
<evidence type="ECO:0000256" key="1">
    <source>
        <dbReference type="SAM" id="Phobius"/>
    </source>
</evidence>
<keyword evidence="1" id="KW-0472">Membrane</keyword>
<keyword evidence="1" id="KW-0812">Transmembrane</keyword>
<name>A0A6J7NFS9_9ZZZZ</name>
<accession>A0A6J7NFS9</accession>
<feature type="transmembrane region" description="Helical" evidence="1">
    <location>
        <begin position="38"/>
        <end position="60"/>
    </location>
</feature>
<feature type="transmembrane region" description="Helical" evidence="1">
    <location>
        <begin position="140"/>
        <end position="163"/>
    </location>
</feature>
<keyword evidence="1" id="KW-1133">Transmembrane helix</keyword>
<evidence type="ECO:0000313" key="2">
    <source>
        <dbReference type="EMBL" id="CAB4989632.1"/>
    </source>
</evidence>
<feature type="transmembrane region" description="Helical" evidence="1">
    <location>
        <begin position="203"/>
        <end position="224"/>
    </location>
</feature>
<dbReference type="EMBL" id="CAFBOJ010000167">
    <property type="protein sequence ID" value="CAB4989632.1"/>
    <property type="molecule type" value="Genomic_DNA"/>
</dbReference>